<gene>
    <name evidence="2" type="ORF">EZV62_015901</name>
</gene>
<reference evidence="3" key="1">
    <citation type="journal article" date="2019" name="Gigascience">
        <title>De novo genome assembly of the endangered Acer yangbiense, a plant species with extremely small populations endemic to Yunnan Province, China.</title>
        <authorList>
            <person name="Yang J."/>
            <person name="Wariss H.M."/>
            <person name="Tao L."/>
            <person name="Zhang R."/>
            <person name="Yun Q."/>
            <person name="Hollingsworth P."/>
            <person name="Dao Z."/>
            <person name="Luo G."/>
            <person name="Guo H."/>
            <person name="Ma Y."/>
            <person name="Sun W."/>
        </authorList>
    </citation>
    <scope>NUCLEOTIDE SEQUENCE [LARGE SCALE GENOMIC DNA]</scope>
    <source>
        <strain evidence="3">cv. Malutang</strain>
    </source>
</reference>
<evidence type="ECO:0000313" key="2">
    <source>
        <dbReference type="EMBL" id="TXG58072.1"/>
    </source>
</evidence>
<proteinExistence type="predicted"/>
<feature type="compositionally biased region" description="Low complexity" evidence="1">
    <location>
        <begin position="63"/>
        <end position="79"/>
    </location>
</feature>
<evidence type="ECO:0000313" key="3">
    <source>
        <dbReference type="Proteomes" id="UP000323000"/>
    </source>
</evidence>
<sequence length="165" mass="18194">MKEIHKIGFTSSTYSTSTYSTGFVRQMEENEDANLNKSNECEDGPKGKKQTRRKLDQTHEEVSMGSPSGYSSSSMSSSSSEDDDVNVKLKSILRKRLILQLPLLLTTSKVHVSTSSLSVINCVVYSDMGGGRKLGWWRNGGTVDGFYQDKSVELLLDGVTVMVNP</sequence>
<accession>A0A5C7HPG9</accession>
<protein>
    <submittedName>
        <fullName evidence="2">Uncharacterized protein</fullName>
    </submittedName>
</protein>
<dbReference type="Proteomes" id="UP000323000">
    <property type="component" value="Chromosome 7"/>
</dbReference>
<comment type="caution">
    <text evidence="2">The sequence shown here is derived from an EMBL/GenBank/DDBJ whole genome shotgun (WGS) entry which is preliminary data.</text>
</comment>
<evidence type="ECO:0000256" key="1">
    <source>
        <dbReference type="SAM" id="MobiDB-lite"/>
    </source>
</evidence>
<dbReference type="AlphaFoldDB" id="A0A5C7HPG9"/>
<keyword evidence="3" id="KW-1185">Reference proteome</keyword>
<organism evidence="2 3">
    <name type="scientific">Acer yangbiense</name>
    <dbReference type="NCBI Taxonomy" id="1000413"/>
    <lineage>
        <taxon>Eukaryota</taxon>
        <taxon>Viridiplantae</taxon>
        <taxon>Streptophyta</taxon>
        <taxon>Embryophyta</taxon>
        <taxon>Tracheophyta</taxon>
        <taxon>Spermatophyta</taxon>
        <taxon>Magnoliopsida</taxon>
        <taxon>eudicotyledons</taxon>
        <taxon>Gunneridae</taxon>
        <taxon>Pentapetalae</taxon>
        <taxon>rosids</taxon>
        <taxon>malvids</taxon>
        <taxon>Sapindales</taxon>
        <taxon>Sapindaceae</taxon>
        <taxon>Hippocastanoideae</taxon>
        <taxon>Acereae</taxon>
        <taxon>Acer</taxon>
    </lineage>
</organism>
<feature type="compositionally biased region" description="Basic and acidic residues" evidence="1">
    <location>
        <begin position="53"/>
        <end position="62"/>
    </location>
</feature>
<feature type="region of interest" description="Disordered" evidence="1">
    <location>
        <begin position="28"/>
        <end position="83"/>
    </location>
</feature>
<dbReference type="EMBL" id="VAHF01000007">
    <property type="protein sequence ID" value="TXG58072.1"/>
    <property type="molecule type" value="Genomic_DNA"/>
</dbReference>
<name>A0A5C7HPG9_9ROSI</name>